<feature type="region of interest" description="Disordered" evidence="1">
    <location>
        <begin position="1"/>
        <end position="52"/>
    </location>
</feature>
<reference evidence="2" key="2">
    <citation type="submission" date="2023-06" db="EMBL/GenBank/DDBJ databases">
        <authorList>
            <person name="Swenson N.G."/>
            <person name="Wegrzyn J.L."/>
            <person name="Mcevoy S.L."/>
        </authorList>
    </citation>
    <scope>NUCLEOTIDE SEQUENCE</scope>
    <source>
        <strain evidence="2">NS2018</strain>
        <tissue evidence="2">Leaf</tissue>
    </source>
</reference>
<dbReference type="Proteomes" id="UP001168877">
    <property type="component" value="Unassembled WGS sequence"/>
</dbReference>
<feature type="compositionally biased region" description="Polar residues" evidence="1">
    <location>
        <begin position="22"/>
        <end position="33"/>
    </location>
</feature>
<sequence length="144" mass="15955">MANHSQPQSPISVHHQNPHEAANSTHQSSQSSNGEEDVAEVGDELQLEEDEMINEDLVEGDVGPLLMAQPVLVTIDDIPTIEENLTPSRFEEMSHTPVLETIDDNPTFHDNLIQQQQVLNIIFEKSNLKTPGRLEDKSHTAATS</sequence>
<feature type="compositionally biased region" description="Acidic residues" evidence="1">
    <location>
        <begin position="34"/>
        <end position="52"/>
    </location>
</feature>
<gene>
    <name evidence="2" type="ORF">LWI29_001433</name>
</gene>
<accession>A0AA39SX09</accession>
<dbReference type="EMBL" id="JAUESC010000003">
    <property type="protein sequence ID" value="KAK0599003.1"/>
    <property type="molecule type" value="Genomic_DNA"/>
</dbReference>
<evidence type="ECO:0000256" key="1">
    <source>
        <dbReference type="SAM" id="MobiDB-lite"/>
    </source>
</evidence>
<protein>
    <submittedName>
        <fullName evidence="2">Uncharacterized protein</fullName>
    </submittedName>
</protein>
<organism evidence="2 3">
    <name type="scientific">Acer saccharum</name>
    <name type="common">Sugar maple</name>
    <dbReference type="NCBI Taxonomy" id="4024"/>
    <lineage>
        <taxon>Eukaryota</taxon>
        <taxon>Viridiplantae</taxon>
        <taxon>Streptophyta</taxon>
        <taxon>Embryophyta</taxon>
        <taxon>Tracheophyta</taxon>
        <taxon>Spermatophyta</taxon>
        <taxon>Magnoliopsida</taxon>
        <taxon>eudicotyledons</taxon>
        <taxon>Gunneridae</taxon>
        <taxon>Pentapetalae</taxon>
        <taxon>rosids</taxon>
        <taxon>malvids</taxon>
        <taxon>Sapindales</taxon>
        <taxon>Sapindaceae</taxon>
        <taxon>Hippocastanoideae</taxon>
        <taxon>Acereae</taxon>
        <taxon>Acer</taxon>
    </lineage>
</organism>
<evidence type="ECO:0000313" key="2">
    <source>
        <dbReference type="EMBL" id="KAK0599003.1"/>
    </source>
</evidence>
<comment type="caution">
    <text evidence="2">The sequence shown here is derived from an EMBL/GenBank/DDBJ whole genome shotgun (WGS) entry which is preliminary data.</text>
</comment>
<dbReference type="AlphaFoldDB" id="A0AA39SX09"/>
<proteinExistence type="predicted"/>
<evidence type="ECO:0000313" key="3">
    <source>
        <dbReference type="Proteomes" id="UP001168877"/>
    </source>
</evidence>
<keyword evidence="3" id="KW-1185">Reference proteome</keyword>
<feature type="compositionally biased region" description="Polar residues" evidence="1">
    <location>
        <begin position="1"/>
        <end position="15"/>
    </location>
</feature>
<name>A0AA39SX09_ACESA</name>
<reference evidence="2" key="1">
    <citation type="journal article" date="2022" name="Plant J.">
        <title>Strategies of tolerance reflected in two North American maple genomes.</title>
        <authorList>
            <person name="McEvoy S.L."/>
            <person name="Sezen U.U."/>
            <person name="Trouern-Trend A."/>
            <person name="McMahon S.M."/>
            <person name="Schaberg P.G."/>
            <person name="Yang J."/>
            <person name="Wegrzyn J.L."/>
            <person name="Swenson N.G."/>
        </authorList>
    </citation>
    <scope>NUCLEOTIDE SEQUENCE</scope>
    <source>
        <strain evidence="2">NS2018</strain>
    </source>
</reference>